<name>A0AAU9XIL6_9CNID</name>
<dbReference type="Proteomes" id="UP001159428">
    <property type="component" value="Unassembled WGS sequence"/>
</dbReference>
<dbReference type="EMBL" id="CALNXJ010000042">
    <property type="protein sequence ID" value="CAH3146994.1"/>
    <property type="molecule type" value="Genomic_DNA"/>
</dbReference>
<dbReference type="FunFam" id="2.60.40.640:FF:000008">
    <property type="entry name" value="Down syndrome critical region protein 3"/>
    <property type="match status" value="1"/>
</dbReference>
<dbReference type="InterPro" id="IPR028934">
    <property type="entry name" value="Vps26-related"/>
</dbReference>
<comment type="similarity">
    <text evidence="2">Belongs to the VPS26 family.</text>
</comment>
<dbReference type="AlphaFoldDB" id="A0AAU9XIL6"/>
<evidence type="ECO:0000256" key="4">
    <source>
        <dbReference type="ARBA" id="ARBA00067597"/>
    </source>
</evidence>
<dbReference type="FunFam" id="2.60.40.640:FF:000009">
    <property type="entry name" value="Down syndrome critical region protein 3"/>
    <property type="match status" value="1"/>
</dbReference>
<keyword evidence="3" id="KW-0967">Endosome</keyword>
<comment type="subcellular location">
    <subcellularLocation>
        <location evidence="1">Endosome</location>
    </subcellularLocation>
</comment>
<proteinExistence type="inferred from homology"/>
<dbReference type="PANTHER" id="PTHR12233">
    <property type="entry name" value="VACUOLAR PROTEIN SORTING 26 RELATED"/>
    <property type="match status" value="1"/>
</dbReference>
<protein>
    <recommendedName>
        <fullName evidence="4">Vacuolar protein sorting-associated protein 26C</fullName>
    </recommendedName>
</protein>
<dbReference type="InterPro" id="IPR014752">
    <property type="entry name" value="Arrestin-like_C"/>
</dbReference>
<evidence type="ECO:0000256" key="3">
    <source>
        <dbReference type="ARBA" id="ARBA00022753"/>
    </source>
</evidence>
<keyword evidence="8" id="KW-1185">Reference proteome</keyword>
<dbReference type="GO" id="GO:0005768">
    <property type="term" value="C:endosome"/>
    <property type="evidence" value="ECO:0007669"/>
    <property type="project" value="UniProtKB-SubCell"/>
</dbReference>
<evidence type="ECO:0000256" key="1">
    <source>
        <dbReference type="ARBA" id="ARBA00004177"/>
    </source>
</evidence>
<dbReference type="Pfam" id="PF03643">
    <property type="entry name" value="Vps26"/>
    <property type="match status" value="1"/>
</dbReference>
<evidence type="ECO:0000256" key="6">
    <source>
        <dbReference type="ARBA" id="ARBA00093474"/>
    </source>
</evidence>
<comment type="function">
    <text evidence="5">Component of the commander complex that is essential for endosomal recycling of transmembrane cargos; the commander complex is composed of the CCC subcomplex and the retriever subcomplex. Component of the retriever complex, which is a heterotrimeric complex related to retromer cargo-selective complex (CSC) and essential for retromer-independent retrieval and recycling of numerous cargos such as integrin alpha-5/beta-1 (ITGA5:ITGB1). The recruitment of the retriever complex to the endosomal membrane involves CCC and WASH complexes. In the endosomes, drives the retriever and recycling of NxxY-motif-containing cargo proteins by coupling to SNX17, a cargo essential for the homeostatic maintenance of numerous cell surface proteins associated with processes that include cell migration, cell adhesion, nutrient supply and cell signaling.</text>
</comment>
<dbReference type="GO" id="GO:0006886">
    <property type="term" value="P:intracellular protein transport"/>
    <property type="evidence" value="ECO:0007669"/>
    <property type="project" value="InterPro"/>
</dbReference>
<dbReference type="Gene3D" id="2.60.40.640">
    <property type="match status" value="2"/>
</dbReference>
<evidence type="ECO:0000313" key="7">
    <source>
        <dbReference type="EMBL" id="CAH3146994.1"/>
    </source>
</evidence>
<evidence type="ECO:0000313" key="8">
    <source>
        <dbReference type="Proteomes" id="UP001159428"/>
    </source>
</evidence>
<sequence>MATLEIRLKRVNKTYHEGDIVKGVIVVQSRGELSHNGITLSMEGSVNLQLSAKSVGVFEAFYNSLKPIHLVNYSLEIAKPGKLYHSISISLIFGLIFDCICITELPFEIPLKPKGNKPLYETYHGVFVNIQYYLRSEMKRPYLNKDLQSQAEFIVENKVTSKKGEVKPVEFSITPESLENVKEKAKVPKFLVKGNLDNALCSAFTGELEVVESDRPIKSIELQLVRVETCGCAEGYSKDATEIQNIQIAEGDVCRGLRIPIYMIFPRLFTCPTLTTANFKIEFEVNVVIVLQDDHLITENFPIKIMRFENNAV</sequence>
<accession>A0AAU9XIL6</accession>
<comment type="subunit">
    <text evidence="6">Component of the commander complex that is essential for endosomal recycling of transmembrane cargos; the commander complex is composed of the CCC subcomplex and the retriever subcomplex. Component of the heterotrimeric retriever complex consisting of VPS26C, VPS29 and VPS35L; within the complex interacts with VPS35L. Interacts with SNX17 (via C-terminus); the interaction is direct and associates SNX17 with the retriever complex. Interacts with SNX31; the interaction is direct.</text>
</comment>
<reference evidence="7 8" key="1">
    <citation type="submission" date="2022-05" db="EMBL/GenBank/DDBJ databases">
        <authorList>
            <consortium name="Genoscope - CEA"/>
            <person name="William W."/>
        </authorList>
    </citation>
    <scope>NUCLEOTIDE SEQUENCE [LARGE SCALE GENOMIC DNA]</scope>
</reference>
<gene>
    <name evidence="7" type="ORF">PMEA_00023220</name>
</gene>
<comment type="caution">
    <text evidence="7">The sequence shown here is derived from an EMBL/GenBank/DDBJ whole genome shotgun (WGS) entry which is preliminary data.</text>
</comment>
<evidence type="ECO:0000256" key="5">
    <source>
        <dbReference type="ARBA" id="ARBA00093280"/>
    </source>
</evidence>
<organism evidence="7 8">
    <name type="scientific">Pocillopora meandrina</name>
    <dbReference type="NCBI Taxonomy" id="46732"/>
    <lineage>
        <taxon>Eukaryota</taxon>
        <taxon>Metazoa</taxon>
        <taxon>Cnidaria</taxon>
        <taxon>Anthozoa</taxon>
        <taxon>Hexacorallia</taxon>
        <taxon>Scleractinia</taxon>
        <taxon>Astrocoeniina</taxon>
        <taxon>Pocilloporidae</taxon>
        <taxon>Pocillopora</taxon>
    </lineage>
</organism>
<evidence type="ECO:0000256" key="2">
    <source>
        <dbReference type="ARBA" id="ARBA00009100"/>
    </source>
</evidence>